<dbReference type="OrthoDB" id="9812273at2"/>
<keyword evidence="5" id="KW-0594">Phospholipid biosynthesis</keyword>
<feature type="binding site" evidence="8">
    <location>
        <begin position="272"/>
        <end position="273"/>
    </location>
    <ligand>
        <name>substrate</name>
    </ligand>
</feature>
<dbReference type="PANTHER" id="PTHR11728">
    <property type="entry name" value="GLYCEROL-3-PHOSPHATE DEHYDROGENASE"/>
    <property type="match status" value="1"/>
</dbReference>
<evidence type="ECO:0000256" key="2">
    <source>
        <dbReference type="ARBA" id="ARBA00022516"/>
    </source>
</evidence>
<feature type="binding site" evidence="8">
    <location>
        <position position="110"/>
    </location>
    <ligand>
        <name>substrate</name>
    </ligand>
</feature>
<feature type="domain" description="Glycerol-3-phosphate dehydrogenase NAD-dependent N-terminal" evidence="12">
    <location>
        <begin position="3"/>
        <end position="169"/>
    </location>
</feature>
<comment type="catalytic activity">
    <reaction evidence="11">
        <text>sn-glycerol 3-phosphate + NADP(+) = dihydroxyacetone phosphate + NADPH + H(+)</text>
        <dbReference type="Rhea" id="RHEA:11096"/>
        <dbReference type="ChEBI" id="CHEBI:15378"/>
        <dbReference type="ChEBI" id="CHEBI:57597"/>
        <dbReference type="ChEBI" id="CHEBI:57642"/>
        <dbReference type="ChEBI" id="CHEBI:57783"/>
        <dbReference type="ChEBI" id="CHEBI:58349"/>
        <dbReference type="EC" id="1.1.1.94"/>
    </reaction>
</comment>
<comment type="similarity">
    <text evidence="1 10">Belongs to the NAD-dependent glycerol-3-phosphate dehydrogenase family.</text>
</comment>
<dbReference type="GO" id="GO:0008654">
    <property type="term" value="P:phospholipid biosynthetic process"/>
    <property type="evidence" value="ECO:0007669"/>
    <property type="project" value="UniProtKB-KW"/>
</dbReference>
<keyword evidence="2" id="KW-0444">Lipid biosynthesis</keyword>
<protein>
    <recommendedName>
        <fullName evidence="11">Glycerol-3-phosphate dehydrogenase</fullName>
        <ecNumber evidence="11">1.1.1.94</ecNumber>
    </recommendedName>
</protein>
<dbReference type="InterPro" id="IPR006168">
    <property type="entry name" value="G3P_DH_NAD-dep"/>
</dbReference>
<dbReference type="GO" id="GO:0051287">
    <property type="term" value="F:NAD binding"/>
    <property type="evidence" value="ECO:0007669"/>
    <property type="project" value="InterPro"/>
</dbReference>
<dbReference type="Pfam" id="PF07479">
    <property type="entry name" value="NAD_Gly3P_dh_C"/>
    <property type="match status" value="1"/>
</dbReference>
<dbReference type="Proteomes" id="UP000315252">
    <property type="component" value="Unassembled WGS sequence"/>
</dbReference>
<dbReference type="GO" id="GO:0141153">
    <property type="term" value="F:glycerol-3-phosphate dehydrogenase (NADP+) activity"/>
    <property type="evidence" value="ECO:0007669"/>
    <property type="project" value="RHEA"/>
</dbReference>
<dbReference type="InterPro" id="IPR013328">
    <property type="entry name" value="6PGD_dom2"/>
</dbReference>
<evidence type="ECO:0000256" key="3">
    <source>
        <dbReference type="ARBA" id="ARBA00023002"/>
    </source>
</evidence>
<dbReference type="EC" id="1.1.1.94" evidence="11"/>
<keyword evidence="4" id="KW-0443">Lipid metabolism</keyword>
<feature type="binding site" evidence="9">
    <location>
        <begin position="8"/>
        <end position="13"/>
    </location>
    <ligand>
        <name>NAD(+)</name>
        <dbReference type="ChEBI" id="CHEBI:57540"/>
    </ligand>
</feature>
<feature type="binding site" evidence="9">
    <location>
        <position position="150"/>
    </location>
    <ligand>
        <name>NAD(+)</name>
        <dbReference type="ChEBI" id="CHEBI:57540"/>
    </ligand>
</feature>
<dbReference type="SUPFAM" id="SSF48179">
    <property type="entry name" value="6-phosphogluconate dehydrogenase C-terminal domain-like"/>
    <property type="match status" value="1"/>
</dbReference>
<dbReference type="PIRSF" id="PIRSF000114">
    <property type="entry name" value="Glycerol-3-P_dh"/>
    <property type="match status" value="1"/>
</dbReference>
<evidence type="ECO:0000259" key="12">
    <source>
        <dbReference type="Pfam" id="PF01210"/>
    </source>
</evidence>
<dbReference type="SUPFAM" id="SSF51735">
    <property type="entry name" value="NAD(P)-binding Rossmann-fold domains"/>
    <property type="match status" value="1"/>
</dbReference>
<feature type="domain" description="Glycerol-3-phosphate dehydrogenase NAD-dependent C-terminal" evidence="13">
    <location>
        <begin position="190"/>
        <end position="308"/>
    </location>
</feature>
<dbReference type="GO" id="GO:0046168">
    <property type="term" value="P:glycerol-3-phosphate catabolic process"/>
    <property type="evidence" value="ECO:0007669"/>
    <property type="project" value="InterPro"/>
</dbReference>
<dbReference type="PRINTS" id="PR00077">
    <property type="entry name" value="GPDHDRGNASE"/>
</dbReference>
<dbReference type="Gene3D" id="1.10.1040.10">
    <property type="entry name" value="N-(1-d-carboxylethyl)-l-norvaline Dehydrogenase, domain 2"/>
    <property type="match status" value="1"/>
</dbReference>
<keyword evidence="9 10" id="KW-0520">NAD</keyword>
<evidence type="ECO:0000259" key="13">
    <source>
        <dbReference type="Pfam" id="PF07479"/>
    </source>
</evidence>
<dbReference type="EMBL" id="VHSH01000017">
    <property type="protein sequence ID" value="TQV70317.1"/>
    <property type="molecule type" value="Genomic_DNA"/>
</dbReference>
<evidence type="ECO:0000256" key="4">
    <source>
        <dbReference type="ARBA" id="ARBA00023098"/>
    </source>
</evidence>
<dbReference type="GO" id="GO:0005829">
    <property type="term" value="C:cytosol"/>
    <property type="evidence" value="ECO:0007669"/>
    <property type="project" value="TreeGrafter"/>
</dbReference>
<organism evidence="14 15">
    <name type="scientific">Denitrobaculum tricleocarpae</name>
    <dbReference type="NCBI Taxonomy" id="2591009"/>
    <lineage>
        <taxon>Bacteria</taxon>
        <taxon>Pseudomonadati</taxon>
        <taxon>Pseudomonadota</taxon>
        <taxon>Alphaproteobacteria</taxon>
        <taxon>Rhodospirillales</taxon>
        <taxon>Rhodospirillaceae</taxon>
        <taxon>Denitrobaculum</taxon>
    </lineage>
</organism>
<dbReference type="InterPro" id="IPR036291">
    <property type="entry name" value="NAD(P)-bd_dom_sf"/>
</dbReference>
<dbReference type="Gene3D" id="3.40.50.720">
    <property type="entry name" value="NAD(P)-binding Rossmann-like Domain"/>
    <property type="match status" value="1"/>
</dbReference>
<keyword evidence="15" id="KW-1185">Reference proteome</keyword>
<evidence type="ECO:0000256" key="11">
    <source>
        <dbReference type="RuleBase" id="RU000439"/>
    </source>
</evidence>
<gene>
    <name evidence="14" type="ORF">FKG95_28000</name>
</gene>
<name>A0A545SZB9_9PROT</name>
<dbReference type="AlphaFoldDB" id="A0A545SZB9"/>
<evidence type="ECO:0000256" key="1">
    <source>
        <dbReference type="ARBA" id="ARBA00011009"/>
    </source>
</evidence>
<keyword evidence="6" id="KW-1208">Phospholipid metabolism</keyword>
<dbReference type="Pfam" id="PF01210">
    <property type="entry name" value="NAD_Gly3P_dh_N"/>
    <property type="match status" value="1"/>
</dbReference>
<evidence type="ECO:0000256" key="10">
    <source>
        <dbReference type="RuleBase" id="RU000437"/>
    </source>
</evidence>
<dbReference type="InterPro" id="IPR008927">
    <property type="entry name" value="6-PGluconate_DH-like_C_sf"/>
</dbReference>
<comment type="caution">
    <text evidence="14">The sequence shown here is derived from an EMBL/GenBank/DDBJ whole genome shotgun (WGS) entry which is preliminary data.</text>
</comment>
<dbReference type="PANTHER" id="PTHR11728:SF1">
    <property type="entry name" value="GLYCEROL-3-PHOSPHATE DEHYDROGENASE [NAD(+)] 2, CHLOROPLASTIC"/>
    <property type="match status" value="1"/>
</dbReference>
<feature type="active site" description="Proton acceptor" evidence="7">
    <location>
        <position position="201"/>
    </location>
</feature>
<keyword evidence="3 10" id="KW-0560">Oxidoreductase</keyword>
<dbReference type="RefSeq" id="WP_142899775.1">
    <property type="nucleotide sequence ID" value="NZ_ML660068.1"/>
</dbReference>
<feature type="binding site" evidence="9">
    <location>
        <position position="272"/>
    </location>
    <ligand>
        <name>NAD(+)</name>
        <dbReference type="ChEBI" id="CHEBI:57540"/>
    </ligand>
</feature>
<dbReference type="InterPro" id="IPR006109">
    <property type="entry name" value="G3P_DH_NAD-dep_C"/>
</dbReference>
<dbReference type="GO" id="GO:0005975">
    <property type="term" value="P:carbohydrate metabolic process"/>
    <property type="evidence" value="ECO:0007669"/>
    <property type="project" value="InterPro"/>
</dbReference>
<evidence type="ECO:0000256" key="7">
    <source>
        <dbReference type="PIRSR" id="PIRSR000114-1"/>
    </source>
</evidence>
<accession>A0A545SZB9</accession>
<evidence type="ECO:0000256" key="9">
    <source>
        <dbReference type="PIRSR" id="PIRSR000114-3"/>
    </source>
</evidence>
<proteinExistence type="inferred from homology"/>
<reference evidence="14 15" key="1">
    <citation type="submission" date="2019-06" db="EMBL/GenBank/DDBJ databases">
        <title>Whole genome sequence for Rhodospirillaceae sp. R148.</title>
        <authorList>
            <person name="Wang G."/>
        </authorList>
    </citation>
    <scope>NUCLEOTIDE SEQUENCE [LARGE SCALE GENOMIC DNA]</scope>
    <source>
        <strain evidence="14 15">R148</strain>
    </source>
</reference>
<dbReference type="InterPro" id="IPR011128">
    <property type="entry name" value="G3P_DH_NAD-dep_N"/>
</dbReference>
<evidence type="ECO:0000313" key="14">
    <source>
        <dbReference type="EMBL" id="TQV70317.1"/>
    </source>
</evidence>
<evidence type="ECO:0000256" key="8">
    <source>
        <dbReference type="PIRSR" id="PIRSR000114-2"/>
    </source>
</evidence>
<evidence type="ECO:0000256" key="6">
    <source>
        <dbReference type="ARBA" id="ARBA00023264"/>
    </source>
</evidence>
<sequence length="360" mass="37553">MAKILILGAGVMGSSLSVPALDNGHEVLLAGTHLDVEIIDALKADRSKHPTLRAPLPTEVIPLQIGEVGPEQGAAADVIVVGVSSPGIDWVIGQLIRLVDRPKPIALVTKGLAETGHEKPGAFTDRVRNALGAKGLGDCALIGIGGPCIARELALRQPTSVVFASDELSVAADFARMMQTEYYRVHTSDDLLGVEACAALKNFYAIGVSAMISRYVNPDKAEPAPAKNPTAAVFNQAIQEMARLAAWIGGRRETAFDLAGAGDLHVTVGGGRNSKLGKHLGANLAVTQVMEGPLKGETVEGLDTGRSLAPGLFSAFERGTLNPGAFPLACALLDAILKNKLFAFDHGSLGTALYPMETTS</sequence>
<evidence type="ECO:0000313" key="15">
    <source>
        <dbReference type="Proteomes" id="UP000315252"/>
    </source>
</evidence>
<evidence type="ECO:0000256" key="5">
    <source>
        <dbReference type="ARBA" id="ARBA00023209"/>
    </source>
</evidence>